<evidence type="ECO:0000256" key="1">
    <source>
        <dbReference type="SAM" id="Phobius"/>
    </source>
</evidence>
<proteinExistence type="predicted"/>
<evidence type="ECO:0000313" key="2">
    <source>
        <dbReference type="EMBL" id="MBX54631.1"/>
    </source>
</evidence>
<name>A0A2P2PJ00_RHIMU</name>
<keyword evidence="1" id="KW-1133">Transmembrane helix</keyword>
<accession>A0A2P2PJ00</accession>
<reference evidence="2" key="1">
    <citation type="submission" date="2018-02" db="EMBL/GenBank/DDBJ databases">
        <title>Rhizophora mucronata_Transcriptome.</title>
        <authorList>
            <person name="Meera S.P."/>
            <person name="Sreeshan A."/>
            <person name="Augustine A."/>
        </authorList>
    </citation>
    <scope>NUCLEOTIDE SEQUENCE</scope>
    <source>
        <tissue evidence="2">Leaf</tissue>
    </source>
</reference>
<keyword evidence="1" id="KW-0812">Transmembrane</keyword>
<feature type="transmembrane region" description="Helical" evidence="1">
    <location>
        <begin position="20"/>
        <end position="38"/>
    </location>
</feature>
<dbReference type="AlphaFoldDB" id="A0A2P2PJ00"/>
<keyword evidence="1" id="KW-0472">Membrane</keyword>
<organism evidence="2">
    <name type="scientific">Rhizophora mucronata</name>
    <name type="common">Asiatic mangrove</name>
    <dbReference type="NCBI Taxonomy" id="61149"/>
    <lineage>
        <taxon>Eukaryota</taxon>
        <taxon>Viridiplantae</taxon>
        <taxon>Streptophyta</taxon>
        <taxon>Embryophyta</taxon>
        <taxon>Tracheophyta</taxon>
        <taxon>Spermatophyta</taxon>
        <taxon>Magnoliopsida</taxon>
        <taxon>eudicotyledons</taxon>
        <taxon>Gunneridae</taxon>
        <taxon>Pentapetalae</taxon>
        <taxon>rosids</taxon>
        <taxon>fabids</taxon>
        <taxon>Malpighiales</taxon>
        <taxon>Rhizophoraceae</taxon>
        <taxon>Rhizophora</taxon>
    </lineage>
</organism>
<dbReference type="EMBL" id="GGEC01074147">
    <property type="protein sequence ID" value="MBX54631.1"/>
    <property type="molecule type" value="Transcribed_RNA"/>
</dbReference>
<protein>
    <submittedName>
        <fullName evidence="2">Uncharacterized protein</fullName>
    </submittedName>
</protein>
<feature type="transmembrane region" description="Helical" evidence="1">
    <location>
        <begin position="44"/>
        <end position="64"/>
    </location>
</feature>
<sequence>MKLVAKIKMGNFNPSFPPWFNTLQLIPLLANLFQVLFFPPLLHFPFLPPTILPSLQFFLLTHLVRKFKS</sequence>